<dbReference type="Proteomes" id="UP001138661">
    <property type="component" value="Unassembled WGS sequence"/>
</dbReference>
<gene>
    <name evidence="1" type="ORF">KX928_01680</name>
</gene>
<name>A0A9X1JWS8_9RHOB</name>
<evidence type="ECO:0000313" key="2">
    <source>
        <dbReference type="Proteomes" id="UP001138661"/>
    </source>
</evidence>
<evidence type="ECO:0008006" key="3">
    <source>
        <dbReference type="Google" id="ProtNLM"/>
    </source>
</evidence>
<evidence type="ECO:0000313" key="1">
    <source>
        <dbReference type="EMBL" id="MBW4706485.1"/>
    </source>
</evidence>
<organism evidence="1 2">
    <name type="scientific">Roseobacter insulae</name>
    <dbReference type="NCBI Taxonomy" id="2859783"/>
    <lineage>
        <taxon>Bacteria</taxon>
        <taxon>Pseudomonadati</taxon>
        <taxon>Pseudomonadota</taxon>
        <taxon>Alphaproteobacteria</taxon>
        <taxon>Rhodobacterales</taxon>
        <taxon>Roseobacteraceae</taxon>
        <taxon>Roseobacter</taxon>
    </lineage>
</organism>
<reference evidence="1" key="1">
    <citation type="submission" date="2021-07" db="EMBL/GenBank/DDBJ databases">
        <title>Roseobacter insulae sp. nov., isolated from a tidal flat.</title>
        <authorList>
            <person name="Park S."/>
            <person name="Yoon J.-H."/>
        </authorList>
    </citation>
    <scope>NUCLEOTIDE SEQUENCE</scope>
    <source>
        <strain evidence="1">YSTF-M11</strain>
    </source>
</reference>
<keyword evidence="2" id="KW-1185">Reference proteome</keyword>
<dbReference type="RefSeq" id="WP_219498150.1">
    <property type="nucleotide sequence ID" value="NZ_JAHXDN010000001.1"/>
</dbReference>
<proteinExistence type="predicted"/>
<dbReference type="EMBL" id="JAHXDN010000001">
    <property type="protein sequence ID" value="MBW4706485.1"/>
    <property type="molecule type" value="Genomic_DNA"/>
</dbReference>
<dbReference type="AlphaFoldDB" id="A0A9X1JWS8"/>
<accession>A0A9X1JWS8</accession>
<protein>
    <recommendedName>
        <fullName evidence="3">PD(D/E)XK endonuclease domain-containing protein</fullName>
    </recommendedName>
</protein>
<sequence>MSLTEIIHRNEVTTLLLRKGYNIYLPMVDHGIDFIIHHDSDGDLKMVQQKSRWTIHKKYIGRDIWIAFRSHENWYLIEHDRMIDLCARSGTQLDSTSWRERGSYSRAHLSREQVQVYRDYLIGAA</sequence>
<comment type="caution">
    <text evidence="1">The sequence shown here is derived from an EMBL/GenBank/DDBJ whole genome shotgun (WGS) entry which is preliminary data.</text>
</comment>